<name>A0AAD7BP59_MYCRO</name>
<reference evidence="1" key="1">
    <citation type="submission" date="2023-03" db="EMBL/GenBank/DDBJ databases">
        <title>Massive genome expansion in bonnet fungi (Mycena s.s.) driven by repeated elements and novel gene families across ecological guilds.</title>
        <authorList>
            <consortium name="Lawrence Berkeley National Laboratory"/>
            <person name="Harder C.B."/>
            <person name="Miyauchi S."/>
            <person name="Viragh M."/>
            <person name="Kuo A."/>
            <person name="Thoen E."/>
            <person name="Andreopoulos B."/>
            <person name="Lu D."/>
            <person name="Skrede I."/>
            <person name="Drula E."/>
            <person name="Henrissat B."/>
            <person name="Morin E."/>
            <person name="Kohler A."/>
            <person name="Barry K."/>
            <person name="LaButti K."/>
            <person name="Morin E."/>
            <person name="Salamov A."/>
            <person name="Lipzen A."/>
            <person name="Mereny Z."/>
            <person name="Hegedus B."/>
            <person name="Baldrian P."/>
            <person name="Stursova M."/>
            <person name="Weitz H."/>
            <person name="Taylor A."/>
            <person name="Grigoriev I.V."/>
            <person name="Nagy L.G."/>
            <person name="Martin F."/>
            <person name="Kauserud H."/>
        </authorList>
    </citation>
    <scope>NUCLEOTIDE SEQUENCE</scope>
    <source>
        <strain evidence="1">CBHHK067</strain>
    </source>
</reference>
<proteinExistence type="predicted"/>
<accession>A0AAD7BP59</accession>
<sequence length="169" mass="17920">MTDTVLNAINVSNPQREMDALTAKVAELTTMCLDMTKLCIDVQTRAATAATAAMNAATAASAATAAAFAGADATDNAIWAQGDPRTPAQMEALFPPGPNDGRPFQVVCIGASPACTPPRQRPALGVPNQFRLKKDTRAEALAYYRFQYNAGKVQKWTEVWDGVEDDAAA</sequence>
<comment type="caution">
    <text evidence="1">The sequence shown here is derived from an EMBL/GenBank/DDBJ whole genome shotgun (WGS) entry which is preliminary data.</text>
</comment>
<evidence type="ECO:0000313" key="1">
    <source>
        <dbReference type="EMBL" id="KAJ7626755.1"/>
    </source>
</evidence>
<dbReference type="Proteomes" id="UP001221757">
    <property type="component" value="Unassembled WGS sequence"/>
</dbReference>
<keyword evidence="2" id="KW-1185">Reference proteome</keyword>
<evidence type="ECO:0000313" key="2">
    <source>
        <dbReference type="Proteomes" id="UP001221757"/>
    </source>
</evidence>
<dbReference type="EMBL" id="JARKIE010000572">
    <property type="protein sequence ID" value="KAJ7626755.1"/>
    <property type="molecule type" value="Genomic_DNA"/>
</dbReference>
<organism evidence="1 2">
    <name type="scientific">Mycena rosella</name>
    <name type="common">Pink bonnet</name>
    <name type="synonym">Agaricus rosellus</name>
    <dbReference type="NCBI Taxonomy" id="1033263"/>
    <lineage>
        <taxon>Eukaryota</taxon>
        <taxon>Fungi</taxon>
        <taxon>Dikarya</taxon>
        <taxon>Basidiomycota</taxon>
        <taxon>Agaricomycotina</taxon>
        <taxon>Agaricomycetes</taxon>
        <taxon>Agaricomycetidae</taxon>
        <taxon>Agaricales</taxon>
        <taxon>Marasmiineae</taxon>
        <taxon>Mycenaceae</taxon>
        <taxon>Mycena</taxon>
    </lineage>
</organism>
<gene>
    <name evidence="1" type="ORF">B0H17DRAFT_1218521</name>
</gene>
<protein>
    <submittedName>
        <fullName evidence="1">Uncharacterized protein</fullName>
    </submittedName>
</protein>
<dbReference type="AlphaFoldDB" id="A0AAD7BP59"/>